<feature type="transmembrane region" description="Helical" evidence="5">
    <location>
        <begin position="105"/>
        <end position="124"/>
    </location>
</feature>
<protein>
    <submittedName>
        <fullName evidence="6">MAPEG family protein</fullName>
    </submittedName>
</protein>
<feature type="transmembrane region" description="Helical" evidence="5">
    <location>
        <begin position="46"/>
        <end position="69"/>
    </location>
</feature>
<dbReference type="GO" id="GO:0016020">
    <property type="term" value="C:membrane"/>
    <property type="evidence" value="ECO:0007669"/>
    <property type="project" value="UniProtKB-SubCell"/>
</dbReference>
<comment type="subcellular location">
    <subcellularLocation>
        <location evidence="1">Membrane</location>
    </subcellularLocation>
</comment>
<name>A0A939ESS9_9HYPH</name>
<dbReference type="AlphaFoldDB" id="A0A939ESS9"/>
<reference evidence="6" key="1">
    <citation type="submission" date="2021-03" db="EMBL/GenBank/DDBJ databases">
        <title>Roseibium sp. CAU 1637 isolated from Incheon.</title>
        <authorList>
            <person name="Kim W."/>
        </authorList>
    </citation>
    <scope>NUCLEOTIDE SEQUENCE</scope>
    <source>
        <strain evidence="6">CAU 1637</strain>
    </source>
</reference>
<evidence type="ECO:0000313" key="7">
    <source>
        <dbReference type="Proteomes" id="UP000664779"/>
    </source>
</evidence>
<keyword evidence="4 5" id="KW-0472">Membrane</keyword>
<keyword evidence="2 5" id="KW-0812">Transmembrane</keyword>
<dbReference type="Proteomes" id="UP000664779">
    <property type="component" value="Unassembled WGS sequence"/>
</dbReference>
<proteinExistence type="predicted"/>
<accession>A0A939ESS9</accession>
<keyword evidence="3 5" id="KW-1133">Transmembrane helix</keyword>
<evidence type="ECO:0000313" key="6">
    <source>
        <dbReference type="EMBL" id="MBO0346459.1"/>
    </source>
</evidence>
<sequence>MPIAIWCLLAAAILPMATLFPAKLNREFSNRTPRDPDYWKSGFRSRALAAHANGFEVFPFFAVSVIVGLWQGGNPDWIDKLAMLFLLLRLIYIGCYYADRPTPRSLAWTAGYISAVAIFTSPLWSV</sequence>
<comment type="caution">
    <text evidence="6">The sequence shown here is derived from an EMBL/GenBank/DDBJ whole genome shotgun (WGS) entry which is preliminary data.</text>
</comment>
<evidence type="ECO:0000256" key="1">
    <source>
        <dbReference type="ARBA" id="ARBA00004370"/>
    </source>
</evidence>
<dbReference type="Pfam" id="PF01124">
    <property type="entry name" value="MAPEG"/>
    <property type="match status" value="1"/>
</dbReference>
<dbReference type="RefSeq" id="WP_206942431.1">
    <property type="nucleotide sequence ID" value="NZ_JAFLNF010000006.1"/>
</dbReference>
<feature type="transmembrane region" description="Helical" evidence="5">
    <location>
        <begin position="81"/>
        <end position="99"/>
    </location>
</feature>
<organism evidence="6 7">
    <name type="scientific">Roseibium limicola</name>
    <dbReference type="NCBI Taxonomy" id="2816037"/>
    <lineage>
        <taxon>Bacteria</taxon>
        <taxon>Pseudomonadati</taxon>
        <taxon>Pseudomonadota</taxon>
        <taxon>Alphaproteobacteria</taxon>
        <taxon>Hyphomicrobiales</taxon>
        <taxon>Stappiaceae</taxon>
        <taxon>Roseibium</taxon>
    </lineage>
</organism>
<evidence type="ECO:0000256" key="4">
    <source>
        <dbReference type="ARBA" id="ARBA00023136"/>
    </source>
</evidence>
<dbReference type="SUPFAM" id="SSF161084">
    <property type="entry name" value="MAPEG domain-like"/>
    <property type="match status" value="1"/>
</dbReference>
<keyword evidence="7" id="KW-1185">Reference proteome</keyword>
<evidence type="ECO:0000256" key="3">
    <source>
        <dbReference type="ARBA" id="ARBA00022989"/>
    </source>
</evidence>
<dbReference type="PANTHER" id="PTHR35371">
    <property type="entry name" value="INNER MEMBRANE PROTEIN"/>
    <property type="match status" value="1"/>
</dbReference>
<dbReference type="InterPro" id="IPR023352">
    <property type="entry name" value="MAPEG-like_dom_sf"/>
</dbReference>
<dbReference type="PANTHER" id="PTHR35371:SF1">
    <property type="entry name" value="BLR7753 PROTEIN"/>
    <property type="match status" value="1"/>
</dbReference>
<gene>
    <name evidence="6" type="ORF">J0X15_14595</name>
</gene>
<dbReference type="Gene3D" id="1.20.120.550">
    <property type="entry name" value="Membrane associated eicosanoid/glutathione metabolism-like domain"/>
    <property type="match status" value="1"/>
</dbReference>
<evidence type="ECO:0000256" key="5">
    <source>
        <dbReference type="SAM" id="Phobius"/>
    </source>
</evidence>
<dbReference type="EMBL" id="JAFLNF010000006">
    <property type="protein sequence ID" value="MBO0346459.1"/>
    <property type="molecule type" value="Genomic_DNA"/>
</dbReference>
<evidence type="ECO:0000256" key="2">
    <source>
        <dbReference type="ARBA" id="ARBA00022692"/>
    </source>
</evidence>
<dbReference type="InterPro" id="IPR001129">
    <property type="entry name" value="Membr-assoc_MAPEG"/>
</dbReference>